<evidence type="ECO:0000313" key="3">
    <source>
        <dbReference type="EMBL" id="KAK4510066.1"/>
    </source>
</evidence>
<feature type="compositionally biased region" description="Basic residues" evidence="1">
    <location>
        <begin position="150"/>
        <end position="160"/>
    </location>
</feature>
<name>A0AAN7HWP0_9FUNG</name>
<sequence>MSGQTADPLANILTSIRYELKNADMLGSYAERTIDFFNAVDWTQPWLISVMAFHIVCFLVTLGLRNKHDALSVYFFVLLGLAALTQPLNHLGIKHWKSFANEPYFDASGIFIVSVYSFPLIFNGFVTLIFILKATISALINTKRAQLKQKIKSSKQQQKRQKTESKKIK</sequence>
<dbReference type="EMBL" id="JASEJX010000034">
    <property type="protein sequence ID" value="KAK4510066.1"/>
    <property type="molecule type" value="Genomic_DNA"/>
</dbReference>
<feature type="transmembrane region" description="Helical" evidence="2">
    <location>
        <begin position="109"/>
        <end position="140"/>
    </location>
</feature>
<dbReference type="Pfam" id="PF14770">
    <property type="entry name" value="TMEM18"/>
    <property type="match status" value="1"/>
</dbReference>
<keyword evidence="2" id="KW-1133">Transmembrane helix</keyword>
<proteinExistence type="predicted"/>
<protein>
    <submittedName>
        <fullName evidence="3">AA_permease domain-containing protein</fullName>
    </submittedName>
</protein>
<dbReference type="AlphaFoldDB" id="A0AAN7HWP0"/>
<feature type="transmembrane region" description="Helical" evidence="2">
    <location>
        <begin position="46"/>
        <end position="64"/>
    </location>
</feature>
<dbReference type="RefSeq" id="XP_064676732.1">
    <property type="nucleotide sequence ID" value="XM_064825514.1"/>
</dbReference>
<dbReference type="GeneID" id="89949921"/>
<evidence type="ECO:0000256" key="1">
    <source>
        <dbReference type="SAM" id="MobiDB-lite"/>
    </source>
</evidence>
<organism evidence="3 4">
    <name type="scientific">Mucor velutinosus</name>
    <dbReference type="NCBI Taxonomy" id="708070"/>
    <lineage>
        <taxon>Eukaryota</taxon>
        <taxon>Fungi</taxon>
        <taxon>Fungi incertae sedis</taxon>
        <taxon>Mucoromycota</taxon>
        <taxon>Mucoromycotina</taxon>
        <taxon>Mucoromycetes</taxon>
        <taxon>Mucorales</taxon>
        <taxon>Mucorineae</taxon>
        <taxon>Mucoraceae</taxon>
        <taxon>Mucor</taxon>
    </lineage>
</organism>
<keyword evidence="2" id="KW-0812">Transmembrane</keyword>
<dbReference type="InterPro" id="IPR026721">
    <property type="entry name" value="TMEM18"/>
</dbReference>
<evidence type="ECO:0000313" key="4">
    <source>
        <dbReference type="Proteomes" id="UP001304243"/>
    </source>
</evidence>
<feature type="region of interest" description="Disordered" evidence="1">
    <location>
        <begin position="150"/>
        <end position="169"/>
    </location>
</feature>
<accession>A0AAN7HWP0</accession>
<keyword evidence="2" id="KW-0472">Membrane</keyword>
<gene>
    <name evidence="3" type="ORF">ATC70_006235</name>
</gene>
<feature type="transmembrane region" description="Helical" evidence="2">
    <location>
        <begin position="71"/>
        <end position="89"/>
    </location>
</feature>
<reference evidence="3 4" key="1">
    <citation type="submission" date="2022-11" db="EMBL/GenBank/DDBJ databases">
        <title>Mucor velutinosus strain NIH1002 WGS.</title>
        <authorList>
            <person name="Subramanian P."/>
            <person name="Mullikin J.C."/>
            <person name="Segre J.A."/>
            <person name="Zelazny A.M."/>
        </authorList>
    </citation>
    <scope>NUCLEOTIDE SEQUENCE [LARGE SCALE GENOMIC DNA]</scope>
    <source>
        <strain evidence="3 4">NIH1002</strain>
    </source>
</reference>
<evidence type="ECO:0000256" key="2">
    <source>
        <dbReference type="SAM" id="Phobius"/>
    </source>
</evidence>
<comment type="caution">
    <text evidence="3">The sequence shown here is derived from an EMBL/GenBank/DDBJ whole genome shotgun (WGS) entry which is preliminary data.</text>
</comment>
<keyword evidence="4" id="KW-1185">Reference proteome</keyword>
<dbReference type="Proteomes" id="UP001304243">
    <property type="component" value="Unassembled WGS sequence"/>
</dbReference>